<evidence type="ECO:0000256" key="5">
    <source>
        <dbReference type="PROSITE-ProRule" id="PRU01240"/>
    </source>
</evidence>
<evidence type="ECO:0000256" key="1">
    <source>
        <dbReference type="ARBA" id="ARBA00022670"/>
    </source>
</evidence>
<feature type="chain" id="PRO_5019332436" description="Peptidase S8 and S53 subtilisin kexin sedolisin" evidence="6">
    <location>
        <begin position="27"/>
        <end position="782"/>
    </location>
</feature>
<dbReference type="Pfam" id="PF05922">
    <property type="entry name" value="Inhibitor_I9"/>
    <property type="match status" value="1"/>
</dbReference>
<evidence type="ECO:0000256" key="6">
    <source>
        <dbReference type="SAM" id="SignalP"/>
    </source>
</evidence>
<dbReference type="InterPro" id="IPR041469">
    <property type="entry name" value="Subtilisin-like_FN3"/>
</dbReference>
<evidence type="ECO:0000313" key="12">
    <source>
        <dbReference type="Proteomes" id="UP000291562"/>
    </source>
</evidence>
<dbReference type="OrthoDB" id="1114329at2"/>
<dbReference type="InterPro" id="IPR010259">
    <property type="entry name" value="S8pro/Inhibitor_I9"/>
</dbReference>
<dbReference type="InterPro" id="IPR046450">
    <property type="entry name" value="PA_dom_sf"/>
</dbReference>
<evidence type="ECO:0000259" key="10">
    <source>
        <dbReference type="Pfam" id="PF17766"/>
    </source>
</evidence>
<dbReference type="GO" id="GO:0006508">
    <property type="term" value="P:proteolysis"/>
    <property type="evidence" value="ECO:0007669"/>
    <property type="project" value="UniProtKB-KW"/>
</dbReference>
<evidence type="ECO:0000256" key="4">
    <source>
        <dbReference type="PIRSR" id="PIRSR615500-1"/>
    </source>
</evidence>
<dbReference type="AlphaFoldDB" id="A0A411HLR6"/>
<dbReference type="SUPFAM" id="SSF52743">
    <property type="entry name" value="Subtilisin-like"/>
    <property type="match status" value="1"/>
</dbReference>
<feature type="active site" description="Charge relay system" evidence="4 5">
    <location>
        <position position="582"/>
    </location>
</feature>
<dbReference type="InterPro" id="IPR000209">
    <property type="entry name" value="Peptidase_S8/S53_dom"/>
</dbReference>
<evidence type="ECO:0000259" key="7">
    <source>
        <dbReference type="Pfam" id="PF00082"/>
    </source>
</evidence>
<dbReference type="PANTHER" id="PTHR10795">
    <property type="entry name" value="PROPROTEIN CONVERTASE SUBTILISIN/KEXIN"/>
    <property type="match status" value="1"/>
</dbReference>
<keyword evidence="2 5" id="KW-0378">Hydrolase</keyword>
<dbReference type="PRINTS" id="PR00723">
    <property type="entry name" value="SUBTILISIN"/>
</dbReference>
<dbReference type="Pfam" id="PF02225">
    <property type="entry name" value="PA"/>
    <property type="match status" value="1"/>
</dbReference>
<dbReference type="Pfam" id="PF00082">
    <property type="entry name" value="Peptidase_S8"/>
    <property type="match status" value="1"/>
</dbReference>
<dbReference type="Pfam" id="PF17766">
    <property type="entry name" value="fn3_6"/>
    <property type="match status" value="1"/>
</dbReference>
<proteinExistence type="inferred from homology"/>
<keyword evidence="12" id="KW-1185">Reference proteome</keyword>
<evidence type="ECO:0000259" key="8">
    <source>
        <dbReference type="Pfam" id="PF02225"/>
    </source>
</evidence>
<feature type="active site" description="Charge relay system" evidence="4 5">
    <location>
        <position position="186"/>
    </location>
</feature>
<feature type="domain" description="Peptidase S8/S53" evidence="7">
    <location>
        <begin position="177"/>
        <end position="618"/>
    </location>
</feature>
<gene>
    <name evidence="11" type="ORF">ELE36_14470</name>
</gene>
<dbReference type="EMBL" id="CP035704">
    <property type="protein sequence ID" value="QBB71465.1"/>
    <property type="molecule type" value="Genomic_DNA"/>
</dbReference>
<dbReference type="Gene3D" id="3.50.30.30">
    <property type="match status" value="1"/>
</dbReference>
<dbReference type="Gene3D" id="2.60.40.2310">
    <property type="match status" value="1"/>
</dbReference>
<reference evidence="11 12" key="1">
    <citation type="submission" date="2019-01" db="EMBL/GenBank/DDBJ databases">
        <title>Pseudolysobacter antarctica gen. nov., sp. nov., isolated from Fildes Peninsula, Antarctica.</title>
        <authorList>
            <person name="Wei Z."/>
            <person name="Peng F."/>
        </authorList>
    </citation>
    <scope>NUCLEOTIDE SEQUENCE [LARGE SCALE GENOMIC DNA]</scope>
    <source>
        <strain evidence="11 12">AQ6-296</strain>
    </source>
</reference>
<organism evidence="11 12">
    <name type="scientific">Pseudolysobacter antarcticus</name>
    <dbReference type="NCBI Taxonomy" id="2511995"/>
    <lineage>
        <taxon>Bacteria</taxon>
        <taxon>Pseudomonadati</taxon>
        <taxon>Pseudomonadota</taxon>
        <taxon>Gammaproteobacteria</taxon>
        <taxon>Lysobacterales</taxon>
        <taxon>Rhodanobacteraceae</taxon>
        <taxon>Pseudolysobacter</taxon>
    </lineage>
</organism>
<accession>A0A411HLR6</accession>
<dbReference type="InterPro" id="IPR036852">
    <property type="entry name" value="Peptidase_S8/S53_dom_sf"/>
</dbReference>
<dbReference type="Gene3D" id="3.40.50.200">
    <property type="entry name" value="Peptidase S8/S53 domain"/>
    <property type="match status" value="1"/>
</dbReference>
<evidence type="ECO:0000313" key="11">
    <source>
        <dbReference type="EMBL" id="QBB71465.1"/>
    </source>
</evidence>
<dbReference type="GO" id="GO:0004252">
    <property type="term" value="F:serine-type endopeptidase activity"/>
    <property type="evidence" value="ECO:0007669"/>
    <property type="project" value="UniProtKB-UniRule"/>
</dbReference>
<sequence length="782" mass="79890">MFKISKNQTLAHILCAVFASATTVFAALPGVAGAASAADAKSVYIIRFSEPGALDYKGGNLALKATAPVSESREQFDVKRPEVTAYRKHLIDVQASHLHDIAGSIGREIHPKHSYDLVFNGIAVELSASEAAKVATLAGVEAITADEILPLDTFRGPAFIGAPAIWNAPPGDAIHRGAGVTIGILDSGTNTGHPSFTDDASCGFGPSNHKLKAAGCATSSGGVCTSSDVEADAYNSAHGVHTASIAGGNTVDNSATPSPNLPAPWTQISGVAPCAKINSYKVCNTVSPTLPGCGTSDSIAGVNNAIADGVNAINFSIGGGTTPWNATDVDRAFLNAVNAGIFVAASAGNTTATITSPIGQVNHKGPWVNTVAASSQDKQLGVALSATGPGTPPANTQILLGTPGSTTPAATAFTNLPIGYNAANPTGCTATGGFPANFFAGSVALIARGACNFTEKMDNATAAGAQAIFIYNNAIGIINMDTAAAGAAAQLIQTYSLLQVDGQNLVSFITANGATPTTTSFDPNAIGTIQGDVLADFSFRGPMTGNYADLTKPDDTGPGVVIYAAWNPIDGGTSYKLESGTSMSGPHLAGSGALLKAVHPDWTPAEIKSAIQMTAVTGTKEDGVTQWAVDDVGSGRVDLSKATAAGFVMNETYANFLAANPSGGTINVKTLNLASVRNAAVVASYTWTRTLRNTLPVQTTWNVTVQTPTGLNVTVVPNTFSFNGTADTVFTDNFELPAKQVLTITAAPTATFTAMTFAQVIFTEVNNKAPPMHITVAIKGHP</sequence>
<feature type="signal peptide" evidence="6">
    <location>
        <begin position="1"/>
        <end position="26"/>
    </location>
</feature>
<evidence type="ECO:0008006" key="13">
    <source>
        <dbReference type="Google" id="ProtNLM"/>
    </source>
</evidence>
<keyword evidence="6" id="KW-0732">Signal</keyword>
<dbReference type="PROSITE" id="PS51892">
    <property type="entry name" value="SUBTILASE"/>
    <property type="match status" value="1"/>
</dbReference>
<dbReference type="InterPro" id="IPR015500">
    <property type="entry name" value="Peptidase_S8_subtilisin-rel"/>
</dbReference>
<dbReference type="Proteomes" id="UP000291562">
    <property type="component" value="Chromosome"/>
</dbReference>
<feature type="domain" description="PA" evidence="8">
    <location>
        <begin position="422"/>
        <end position="483"/>
    </location>
</feature>
<feature type="domain" description="Subtilisin-like protease fibronectin type-III" evidence="10">
    <location>
        <begin position="671"/>
        <end position="729"/>
    </location>
</feature>
<dbReference type="KEGG" id="xbc:ELE36_14470"/>
<evidence type="ECO:0000256" key="2">
    <source>
        <dbReference type="ARBA" id="ARBA00022801"/>
    </source>
</evidence>
<name>A0A411HLR6_9GAMM</name>
<comment type="similarity">
    <text evidence="5">Belongs to the peptidase S8 family.</text>
</comment>
<dbReference type="SUPFAM" id="SSF52025">
    <property type="entry name" value="PA domain"/>
    <property type="match status" value="1"/>
</dbReference>
<feature type="domain" description="Inhibitor I9" evidence="9">
    <location>
        <begin position="105"/>
        <end position="151"/>
    </location>
</feature>
<evidence type="ECO:0000259" key="9">
    <source>
        <dbReference type="Pfam" id="PF05922"/>
    </source>
</evidence>
<keyword evidence="1 5" id="KW-0645">Protease</keyword>
<protein>
    <recommendedName>
        <fullName evidence="13">Peptidase S8 and S53 subtilisin kexin sedolisin</fullName>
    </recommendedName>
</protein>
<dbReference type="InterPro" id="IPR003137">
    <property type="entry name" value="PA_domain"/>
</dbReference>
<keyword evidence="3 5" id="KW-0720">Serine protease</keyword>
<dbReference type="InterPro" id="IPR045051">
    <property type="entry name" value="SBT"/>
</dbReference>
<evidence type="ECO:0000256" key="3">
    <source>
        <dbReference type="ARBA" id="ARBA00022825"/>
    </source>
</evidence>
<feature type="active site" description="Charge relay system" evidence="4 5">
    <location>
        <position position="238"/>
    </location>
</feature>